<dbReference type="RefSeq" id="WP_271417279.1">
    <property type="nucleotide sequence ID" value="NZ_BAAATN010000013.1"/>
</dbReference>
<evidence type="ECO:0000256" key="1">
    <source>
        <dbReference type="SAM" id="MobiDB-lite"/>
    </source>
</evidence>
<name>A0ABV9WR62_9ACTN</name>
<keyword evidence="3" id="KW-1185">Reference proteome</keyword>
<comment type="caution">
    <text evidence="2">The sequence shown here is derived from an EMBL/GenBank/DDBJ whole genome shotgun (WGS) entry which is preliminary data.</text>
</comment>
<gene>
    <name evidence="2" type="ORF">ACFPRC_05385</name>
</gene>
<evidence type="ECO:0000313" key="3">
    <source>
        <dbReference type="Proteomes" id="UP001595855"/>
    </source>
</evidence>
<sequence>MGDRTVTQCPLPRRRPWAPLVPPERRAPLLGHRELPRQTVERNAPPPADRAFALLPDRRGVG</sequence>
<dbReference type="Proteomes" id="UP001595855">
    <property type="component" value="Unassembled WGS sequence"/>
</dbReference>
<dbReference type="EMBL" id="JBHSJO010000001">
    <property type="protein sequence ID" value="MFC5014308.1"/>
    <property type="molecule type" value="Genomic_DNA"/>
</dbReference>
<protein>
    <submittedName>
        <fullName evidence="2">Uncharacterized protein</fullName>
    </submittedName>
</protein>
<proteinExistence type="predicted"/>
<reference evidence="3" key="1">
    <citation type="journal article" date="2019" name="Int. J. Syst. Evol. Microbiol.">
        <title>The Global Catalogue of Microorganisms (GCM) 10K type strain sequencing project: providing services to taxonomists for standard genome sequencing and annotation.</title>
        <authorList>
            <consortium name="The Broad Institute Genomics Platform"/>
            <consortium name="The Broad Institute Genome Sequencing Center for Infectious Disease"/>
            <person name="Wu L."/>
            <person name="Ma J."/>
        </authorList>
    </citation>
    <scope>NUCLEOTIDE SEQUENCE [LARGE SCALE GENOMIC DNA]</scope>
    <source>
        <strain evidence="3">CGMCC 4.1542</strain>
    </source>
</reference>
<organism evidence="2 3">
    <name type="scientific">Streptomyces lienomycini</name>
    <dbReference type="NCBI Taxonomy" id="284035"/>
    <lineage>
        <taxon>Bacteria</taxon>
        <taxon>Bacillati</taxon>
        <taxon>Actinomycetota</taxon>
        <taxon>Actinomycetes</taxon>
        <taxon>Kitasatosporales</taxon>
        <taxon>Streptomycetaceae</taxon>
        <taxon>Streptomyces</taxon>
    </lineage>
</organism>
<accession>A0ABV9WR62</accession>
<evidence type="ECO:0000313" key="2">
    <source>
        <dbReference type="EMBL" id="MFC5014308.1"/>
    </source>
</evidence>
<feature type="region of interest" description="Disordered" evidence="1">
    <location>
        <begin position="1"/>
        <end position="62"/>
    </location>
</feature>
<feature type="compositionally biased region" description="Basic and acidic residues" evidence="1">
    <location>
        <begin position="23"/>
        <end position="40"/>
    </location>
</feature>